<evidence type="ECO:0000256" key="6">
    <source>
        <dbReference type="ARBA" id="ARBA00022927"/>
    </source>
</evidence>
<dbReference type="eggNOG" id="COG3031">
    <property type="taxonomic scope" value="Bacteria"/>
</dbReference>
<dbReference type="Pfam" id="PF11356">
    <property type="entry name" value="T2SSC"/>
    <property type="match status" value="1"/>
</dbReference>
<evidence type="ECO:0000256" key="8">
    <source>
        <dbReference type="ARBA" id="ARBA00023136"/>
    </source>
</evidence>
<proteinExistence type="predicted"/>
<accession>A0A078L232</accession>
<evidence type="ECO:0000313" key="11">
    <source>
        <dbReference type="EMBL" id="CDZ78119.1"/>
    </source>
</evidence>
<evidence type="ECO:0000259" key="10">
    <source>
        <dbReference type="Pfam" id="PF11356"/>
    </source>
</evidence>
<feature type="transmembrane region" description="Helical" evidence="9">
    <location>
        <begin position="17"/>
        <end position="35"/>
    </location>
</feature>
<evidence type="ECO:0000256" key="2">
    <source>
        <dbReference type="ARBA" id="ARBA00022448"/>
    </source>
</evidence>
<dbReference type="InterPro" id="IPR024961">
    <property type="entry name" value="T2SS_GspC_N"/>
</dbReference>
<keyword evidence="8 9" id="KW-0472">Membrane</keyword>
<keyword evidence="6" id="KW-0653">Protein transport</keyword>
<gene>
    <name evidence="11" type="ORF">BN59_02426</name>
</gene>
<dbReference type="Proteomes" id="UP000044071">
    <property type="component" value="Unassembled WGS sequence"/>
</dbReference>
<keyword evidence="7 9" id="KW-1133">Transmembrane helix</keyword>
<dbReference type="RefSeq" id="WP_052403267.1">
    <property type="nucleotide sequence ID" value="NZ_CCVW01000003.1"/>
</dbReference>
<evidence type="ECO:0000256" key="7">
    <source>
        <dbReference type="ARBA" id="ARBA00022989"/>
    </source>
</evidence>
<keyword evidence="12" id="KW-1185">Reference proteome</keyword>
<feature type="domain" description="Type II secretion system protein GspC N-terminal" evidence="10">
    <location>
        <begin position="24"/>
        <end position="152"/>
    </location>
</feature>
<evidence type="ECO:0000256" key="1">
    <source>
        <dbReference type="ARBA" id="ARBA00004533"/>
    </source>
</evidence>
<dbReference type="GO" id="GO:0015031">
    <property type="term" value="P:protein transport"/>
    <property type="evidence" value="ECO:0007669"/>
    <property type="project" value="UniProtKB-KW"/>
</dbReference>
<dbReference type="AlphaFoldDB" id="A0A078L232"/>
<protein>
    <submittedName>
        <fullName evidence="11">Type II secretion system protein C</fullName>
    </submittedName>
</protein>
<keyword evidence="4" id="KW-0997">Cell inner membrane</keyword>
<evidence type="ECO:0000313" key="12">
    <source>
        <dbReference type="Proteomes" id="UP000044071"/>
    </source>
</evidence>
<name>A0A078L232_9GAMM</name>
<dbReference type="STRING" id="1034943.BN59_02426"/>
<evidence type="ECO:0000256" key="5">
    <source>
        <dbReference type="ARBA" id="ARBA00022692"/>
    </source>
</evidence>
<keyword evidence="5 9" id="KW-0812">Transmembrane</keyword>
<dbReference type="Gene3D" id="2.30.30.830">
    <property type="match status" value="1"/>
</dbReference>
<keyword evidence="3" id="KW-1003">Cell membrane</keyword>
<dbReference type="GO" id="GO:0005886">
    <property type="term" value="C:plasma membrane"/>
    <property type="evidence" value="ECO:0007669"/>
    <property type="project" value="UniProtKB-SubCell"/>
</dbReference>
<evidence type="ECO:0000256" key="3">
    <source>
        <dbReference type="ARBA" id="ARBA00022475"/>
    </source>
</evidence>
<evidence type="ECO:0000256" key="4">
    <source>
        <dbReference type="ARBA" id="ARBA00022519"/>
    </source>
</evidence>
<keyword evidence="2" id="KW-0813">Transport</keyword>
<dbReference type="OrthoDB" id="5574088at2"/>
<comment type="subcellular location">
    <subcellularLocation>
        <location evidence="1">Cell inner membrane</location>
    </subcellularLocation>
</comment>
<organism evidence="11 12">
    <name type="scientific">Legionella massiliensis</name>
    <dbReference type="NCBI Taxonomy" id="1034943"/>
    <lineage>
        <taxon>Bacteria</taxon>
        <taxon>Pseudomonadati</taxon>
        <taxon>Pseudomonadota</taxon>
        <taxon>Gammaproteobacteria</taxon>
        <taxon>Legionellales</taxon>
        <taxon>Legionellaceae</taxon>
        <taxon>Legionella</taxon>
    </lineage>
</organism>
<reference evidence="11 12" key="1">
    <citation type="submission" date="2014-06" db="EMBL/GenBank/DDBJ databases">
        <authorList>
            <person name="Urmite Genomes Urmite Genomes"/>
        </authorList>
    </citation>
    <scope>NUCLEOTIDE SEQUENCE [LARGE SCALE GENOMIC DNA]</scope>
</reference>
<sequence length="169" mass="18424">MNQSKLSIIDFQDPKKLAASIVLVVAFLGFIGEIISSFKAKDQIITNTQPLAVSKQEPIRPNSPLFTTALFGDYVPVNLSEAEIKQSMLDVKIVGIMFSGEEKDSQVVLQISDGKEEYFVIGDTLPGGAVIKRISPEGVVVLHNGSLESLSLPKNELIFDPPDQPLIKE</sequence>
<dbReference type="EMBL" id="CCSB01000003">
    <property type="protein sequence ID" value="CDZ78119.1"/>
    <property type="molecule type" value="Genomic_DNA"/>
</dbReference>
<evidence type="ECO:0000256" key="9">
    <source>
        <dbReference type="SAM" id="Phobius"/>
    </source>
</evidence>